<organism evidence="2 3">
    <name type="scientific">Sandaracinobacter neustonicus</name>
    <dbReference type="NCBI Taxonomy" id="1715348"/>
    <lineage>
        <taxon>Bacteria</taxon>
        <taxon>Pseudomonadati</taxon>
        <taxon>Pseudomonadota</taxon>
        <taxon>Alphaproteobacteria</taxon>
        <taxon>Sphingomonadales</taxon>
        <taxon>Sphingosinicellaceae</taxon>
        <taxon>Sandaracinobacter</taxon>
    </lineage>
</organism>
<gene>
    <name evidence="2" type="ORF">FJQ54_14080</name>
</gene>
<dbReference type="OrthoDB" id="8481420at2"/>
<reference evidence="2 3" key="1">
    <citation type="submission" date="2019-06" db="EMBL/GenBank/DDBJ databases">
        <authorList>
            <person name="Lee I."/>
            <person name="Jang G.I."/>
            <person name="Hwang C.Y."/>
        </authorList>
    </citation>
    <scope>NUCLEOTIDE SEQUENCE [LARGE SCALE GENOMIC DNA]</scope>
    <source>
        <strain evidence="2 3">PAMC 28131</strain>
    </source>
</reference>
<evidence type="ECO:0000313" key="3">
    <source>
        <dbReference type="Proteomes" id="UP000319897"/>
    </source>
</evidence>
<comment type="caution">
    <text evidence="2">The sequence shown here is derived from an EMBL/GenBank/DDBJ whole genome shotgun (WGS) entry which is preliminary data.</text>
</comment>
<evidence type="ECO:0000256" key="1">
    <source>
        <dbReference type="SAM" id="SignalP"/>
    </source>
</evidence>
<dbReference type="EMBL" id="VFSU01000031">
    <property type="protein sequence ID" value="TPE59191.1"/>
    <property type="molecule type" value="Genomic_DNA"/>
</dbReference>
<proteinExistence type="predicted"/>
<dbReference type="AlphaFoldDB" id="A0A501XF17"/>
<protein>
    <submittedName>
        <fullName evidence="2">Uncharacterized protein</fullName>
    </submittedName>
</protein>
<dbReference type="Proteomes" id="UP000319897">
    <property type="component" value="Unassembled WGS sequence"/>
</dbReference>
<name>A0A501XF17_9SPHN</name>
<sequence>MRLFIATALLATLAAPVAAQNSHCAALPATARVEVRGPDNVIPAQLTPRGFTCPRGFVTETVGPVTRCRQPGPVRVETAEPRRDCYASLPLGPVRGVPGQARPTMQCPTNPTIDNIIAVRGANVGWQDVTLTAPTSAAVTITHLRSTAANVPAAQNPNTQDCFPHNCRLIRLTTRASTPGRIDLTLATPNNASTSSFSVNAEAQCPGR</sequence>
<dbReference type="RefSeq" id="WP_140929062.1">
    <property type="nucleotide sequence ID" value="NZ_VFSU01000031.1"/>
</dbReference>
<accession>A0A501XF17</accession>
<feature type="signal peptide" evidence="1">
    <location>
        <begin position="1"/>
        <end position="19"/>
    </location>
</feature>
<evidence type="ECO:0000313" key="2">
    <source>
        <dbReference type="EMBL" id="TPE59191.1"/>
    </source>
</evidence>
<keyword evidence="1" id="KW-0732">Signal</keyword>
<feature type="chain" id="PRO_5021496337" evidence="1">
    <location>
        <begin position="20"/>
        <end position="208"/>
    </location>
</feature>
<keyword evidence="3" id="KW-1185">Reference proteome</keyword>